<dbReference type="Pfam" id="PF12974">
    <property type="entry name" value="Phosphonate-bd"/>
    <property type="match status" value="1"/>
</dbReference>
<dbReference type="PANTHER" id="PTHR35841">
    <property type="entry name" value="PHOSPHONATES-BINDING PERIPLASMIC PROTEIN"/>
    <property type="match status" value="1"/>
</dbReference>
<evidence type="ECO:0000256" key="2">
    <source>
        <dbReference type="ARBA" id="ARBA00022729"/>
    </source>
</evidence>
<dbReference type="PANTHER" id="PTHR35841:SF1">
    <property type="entry name" value="PHOSPHONATES-BINDING PERIPLASMIC PROTEIN"/>
    <property type="match status" value="1"/>
</dbReference>
<protein>
    <submittedName>
        <fullName evidence="3">Phosphate/phosphite/phosphonate ABC transporter, periplasmic binding protein</fullName>
    </submittedName>
</protein>
<comment type="caution">
    <text evidence="3">The sequence shown here is derived from an EMBL/GenBank/DDBJ whole genome shotgun (WGS) entry which is preliminary data.</text>
</comment>
<gene>
    <name evidence="3" type="ORF">HMPREF3186_01064</name>
</gene>
<dbReference type="InterPro" id="IPR005770">
    <property type="entry name" value="PhnD"/>
</dbReference>
<dbReference type="PATRIC" id="fig|1379.3.peg.1049"/>
<dbReference type="RefSeq" id="WP_060914219.1">
    <property type="nucleotide sequence ID" value="NZ_JAWFGB010000006.1"/>
</dbReference>
<dbReference type="GO" id="GO:0043190">
    <property type="term" value="C:ATP-binding cassette (ABC) transporter complex"/>
    <property type="evidence" value="ECO:0007669"/>
    <property type="project" value="InterPro"/>
</dbReference>
<proteinExistence type="inferred from homology"/>
<evidence type="ECO:0000313" key="4">
    <source>
        <dbReference type="Proteomes" id="UP000070355"/>
    </source>
</evidence>
<dbReference type="Gene3D" id="3.40.190.10">
    <property type="entry name" value="Periplasmic binding protein-like II"/>
    <property type="match status" value="2"/>
</dbReference>
<keyword evidence="2" id="KW-0732">Signal</keyword>
<sequence length="299" mass="34227">MKRIVISFFVIFLSVLLFAVLPLVLKNKQEEYIDFSEVTETVDNSAKDDETLRIGLISVTGDNKSYILEKELANYIGEKLNKKVKLIQKKSYRDINVLLKNNKIDVAFLSTGAYSLYEDKESLELLARPNRGKTYYHPIVITKKDSNINSIEDLKSQSFAFVDTYSYSGYLAMNDYLKKNGMSVNKFFSNSYFTHSHEESINQVVNGTVKAAIVDDWALQYIYNNFPDTAHNIKIIQTFPEVATGPVVTHKNYEEKDKLKQILLSIDKDSTIKGTLSQLQIEKYEETKASDYPNLISED</sequence>
<dbReference type="Proteomes" id="UP000070355">
    <property type="component" value="Unassembled WGS sequence"/>
</dbReference>
<accession>A0A133ZVU7</accession>
<dbReference type="EMBL" id="LSDC01000070">
    <property type="protein sequence ID" value="KXB59559.1"/>
    <property type="molecule type" value="Genomic_DNA"/>
</dbReference>
<dbReference type="OrthoDB" id="9776786at2"/>
<dbReference type="GO" id="GO:0055085">
    <property type="term" value="P:transmembrane transport"/>
    <property type="evidence" value="ECO:0007669"/>
    <property type="project" value="InterPro"/>
</dbReference>
<dbReference type="STRING" id="1379.HMPREF3186_01064"/>
<organism evidence="3 4">
    <name type="scientific">Gemella haemolysans</name>
    <dbReference type="NCBI Taxonomy" id="1379"/>
    <lineage>
        <taxon>Bacteria</taxon>
        <taxon>Bacillati</taxon>
        <taxon>Bacillota</taxon>
        <taxon>Bacilli</taxon>
        <taxon>Bacillales</taxon>
        <taxon>Gemellaceae</taxon>
        <taxon>Gemella</taxon>
    </lineage>
</organism>
<dbReference type="AlphaFoldDB" id="A0A133ZVU7"/>
<dbReference type="SUPFAM" id="SSF53850">
    <property type="entry name" value="Periplasmic binding protein-like II"/>
    <property type="match status" value="1"/>
</dbReference>
<reference evidence="4" key="1">
    <citation type="submission" date="2016-01" db="EMBL/GenBank/DDBJ databases">
        <authorList>
            <person name="Mitreva M."/>
            <person name="Pepin K.H."/>
            <person name="Mihindukulasuriya K.A."/>
            <person name="Fulton R."/>
            <person name="Fronick C."/>
            <person name="O'Laughlin M."/>
            <person name="Miner T."/>
            <person name="Herter B."/>
            <person name="Rosa B.A."/>
            <person name="Cordes M."/>
            <person name="Tomlinson C."/>
            <person name="Wollam A."/>
            <person name="Palsikar V.B."/>
            <person name="Mardis E.R."/>
            <person name="Wilson R.K."/>
        </authorList>
    </citation>
    <scope>NUCLEOTIDE SEQUENCE [LARGE SCALE GENOMIC DNA]</scope>
    <source>
        <strain evidence="4">DNF01167</strain>
    </source>
</reference>
<comment type="similarity">
    <text evidence="1">Belongs to the phosphate/phosphite/phosphonate binding protein family.</text>
</comment>
<evidence type="ECO:0000313" key="3">
    <source>
        <dbReference type="EMBL" id="KXB59559.1"/>
    </source>
</evidence>
<evidence type="ECO:0000256" key="1">
    <source>
        <dbReference type="ARBA" id="ARBA00007162"/>
    </source>
</evidence>
<name>A0A133ZVU7_9BACL</name>
<dbReference type="NCBIfam" id="TIGR01098">
    <property type="entry name" value="3A0109s03R"/>
    <property type="match status" value="1"/>
</dbReference>